<dbReference type="Gene3D" id="3.40.50.1820">
    <property type="entry name" value="alpha/beta hydrolase"/>
    <property type="match status" value="1"/>
</dbReference>
<dbReference type="AlphaFoldDB" id="A0A2T0G1H2"/>
<sequence length="312" mass="35973">MSVKYKLTEFLFRHTVKPMMKKAIKNPDEYFAKQEKKQKSKLPLEKLHKSYDFEEKCTSGTLYYAVKPEGKVANRLVLYFFGGGYTIPGDSGDFEFAQDMANQSQAEVWLVWYPLFPKATGLQIIEAGLNVYSEALKVFNADDIIFFGLSSGASLAQNICLHILENDMRLSMPKRLIMHSPTFRIPPTKEQMKEMERLDKFDCIIPACYMKEQDQVMQRINLNNVEYMKSPIEYSWKGLPDMYIIYGSYEVLIAELPEAKEKAKMDGVVMKTYIGERMMHTWAAAGFLPEAKEVRSNIYAVIRGDKDDSFLL</sequence>
<name>A0A2T0G1H2_STRAP</name>
<proteinExistence type="predicted"/>
<protein>
    <submittedName>
        <fullName evidence="3">Alpha/beta hydrolase</fullName>
    </submittedName>
</protein>
<dbReference type="EMBL" id="PVSZ01000013">
    <property type="protein sequence ID" value="PRT69899.1"/>
    <property type="molecule type" value="Genomic_DNA"/>
</dbReference>
<dbReference type="GO" id="GO:0016787">
    <property type="term" value="F:hydrolase activity"/>
    <property type="evidence" value="ECO:0007669"/>
    <property type="project" value="UniProtKB-KW"/>
</dbReference>
<organism evidence="3 4">
    <name type="scientific">Streptococcus anginosus</name>
    <dbReference type="NCBI Taxonomy" id="1328"/>
    <lineage>
        <taxon>Bacteria</taxon>
        <taxon>Bacillati</taxon>
        <taxon>Bacillota</taxon>
        <taxon>Bacilli</taxon>
        <taxon>Lactobacillales</taxon>
        <taxon>Streptococcaceae</taxon>
        <taxon>Streptococcus</taxon>
        <taxon>Streptococcus anginosus group</taxon>
    </lineage>
</organism>
<dbReference type="Proteomes" id="UP000238573">
    <property type="component" value="Unassembled WGS sequence"/>
</dbReference>
<reference evidence="3 4" key="1">
    <citation type="journal article" date="1993" name="J. Dent. Res.">
        <title>The isolation and characterization of milleri group streptococci from dental periapical abscesses.</title>
        <authorList>
            <person name="Fisher L.E."/>
            <person name="Russell R.R."/>
        </authorList>
    </citation>
    <scope>NUCLEOTIDE SEQUENCE [LARGE SCALE GENOMIC DNA]</scope>
    <source>
        <strain evidence="3 4">OUP21</strain>
    </source>
</reference>
<evidence type="ECO:0000313" key="4">
    <source>
        <dbReference type="Proteomes" id="UP000238573"/>
    </source>
</evidence>
<feature type="domain" description="Alpha/beta hydrolase fold-3" evidence="2">
    <location>
        <begin position="77"/>
        <end position="283"/>
    </location>
</feature>
<keyword evidence="1 3" id="KW-0378">Hydrolase</keyword>
<evidence type="ECO:0000259" key="2">
    <source>
        <dbReference type="Pfam" id="PF07859"/>
    </source>
</evidence>
<accession>A0A2T0G1H2</accession>
<dbReference type="InterPro" id="IPR013094">
    <property type="entry name" value="AB_hydrolase_3"/>
</dbReference>
<comment type="caution">
    <text evidence="3">The sequence shown here is derived from an EMBL/GenBank/DDBJ whole genome shotgun (WGS) entry which is preliminary data.</text>
</comment>
<evidence type="ECO:0000313" key="3">
    <source>
        <dbReference type="EMBL" id="PRT69899.1"/>
    </source>
</evidence>
<dbReference type="RefSeq" id="WP_004804276.1">
    <property type="nucleotide sequence ID" value="NZ_PVSZ01000013.1"/>
</dbReference>
<dbReference type="InterPro" id="IPR029058">
    <property type="entry name" value="AB_hydrolase_fold"/>
</dbReference>
<dbReference type="PANTHER" id="PTHR48081">
    <property type="entry name" value="AB HYDROLASE SUPERFAMILY PROTEIN C4A8.06C"/>
    <property type="match status" value="1"/>
</dbReference>
<gene>
    <name evidence="3" type="ORF">C6A27_06285</name>
</gene>
<dbReference type="Pfam" id="PF07859">
    <property type="entry name" value="Abhydrolase_3"/>
    <property type="match status" value="1"/>
</dbReference>
<dbReference type="PANTHER" id="PTHR48081:SF8">
    <property type="entry name" value="ALPHA_BETA HYDROLASE FOLD-3 DOMAIN-CONTAINING PROTEIN-RELATED"/>
    <property type="match status" value="1"/>
</dbReference>
<dbReference type="SUPFAM" id="SSF53474">
    <property type="entry name" value="alpha/beta-Hydrolases"/>
    <property type="match status" value="1"/>
</dbReference>
<evidence type="ECO:0000256" key="1">
    <source>
        <dbReference type="ARBA" id="ARBA00022801"/>
    </source>
</evidence>
<dbReference type="InterPro" id="IPR050300">
    <property type="entry name" value="GDXG_lipolytic_enzyme"/>
</dbReference>